<evidence type="ECO:0000313" key="2">
    <source>
        <dbReference type="Proteomes" id="UP000186922"/>
    </source>
</evidence>
<keyword evidence="2" id="KW-1185">Reference proteome</keyword>
<proteinExistence type="predicted"/>
<reference evidence="1 2" key="1">
    <citation type="journal article" date="2016" name="Nat. Commun.">
        <title>Extremotolerant tardigrade genome and improved radiotolerance of human cultured cells by tardigrade-unique protein.</title>
        <authorList>
            <person name="Hashimoto T."/>
            <person name="Horikawa D.D."/>
            <person name="Saito Y."/>
            <person name="Kuwahara H."/>
            <person name="Kozuka-Hata H."/>
            <person name="Shin-I T."/>
            <person name="Minakuchi Y."/>
            <person name="Ohishi K."/>
            <person name="Motoyama A."/>
            <person name="Aizu T."/>
            <person name="Enomoto A."/>
            <person name="Kondo K."/>
            <person name="Tanaka S."/>
            <person name="Hara Y."/>
            <person name="Koshikawa S."/>
            <person name="Sagara H."/>
            <person name="Miura T."/>
            <person name="Yokobori S."/>
            <person name="Miyagawa K."/>
            <person name="Suzuki Y."/>
            <person name="Kubo T."/>
            <person name="Oyama M."/>
            <person name="Kohara Y."/>
            <person name="Fujiyama A."/>
            <person name="Arakawa K."/>
            <person name="Katayama T."/>
            <person name="Toyoda A."/>
            <person name="Kunieda T."/>
        </authorList>
    </citation>
    <scope>NUCLEOTIDE SEQUENCE [LARGE SCALE GENOMIC DNA]</scope>
    <source>
        <strain evidence="1 2">YOKOZUNA-1</strain>
    </source>
</reference>
<name>A0A1D1V9V2_RAMVA</name>
<evidence type="ECO:0000313" key="1">
    <source>
        <dbReference type="EMBL" id="GAU95633.1"/>
    </source>
</evidence>
<dbReference type="EMBL" id="BDGG01000003">
    <property type="protein sequence ID" value="GAU95633.1"/>
    <property type="molecule type" value="Genomic_DNA"/>
</dbReference>
<comment type="caution">
    <text evidence="1">The sequence shown here is derived from an EMBL/GenBank/DDBJ whole genome shotgun (WGS) entry which is preliminary data.</text>
</comment>
<organism evidence="1 2">
    <name type="scientific">Ramazzottius varieornatus</name>
    <name type="common">Water bear</name>
    <name type="synonym">Tardigrade</name>
    <dbReference type="NCBI Taxonomy" id="947166"/>
    <lineage>
        <taxon>Eukaryota</taxon>
        <taxon>Metazoa</taxon>
        <taxon>Ecdysozoa</taxon>
        <taxon>Tardigrada</taxon>
        <taxon>Eutardigrada</taxon>
        <taxon>Parachela</taxon>
        <taxon>Hypsibioidea</taxon>
        <taxon>Ramazzottiidae</taxon>
        <taxon>Ramazzottius</taxon>
    </lineage>
</organism>
<gene>
    <name evidence="1" type="primary">RvY_07219</name>
    <name evidence="1" type="synonym">RvY_07219.2</name>
    <name evidence="1" type="ORF">RvY_07219-2</name>
</gene>
<protein>
    <submittedName>
        <fullName evidence="1">Uncharacterized protein</fullName>
    </submittedName>
</protein>
<dbReference type="Proteomes" id="UP000186922">
    <property type="component" value="Unassembled WGS sequence"/>
</dbReference>
<accession>A0A1D1V9V2</accession>
<dbReference type="AlphaFoldDB" id="A0A1D1V9V2"/>
<sequence length="152" mass="17539">MKRTKISHSTGVKLAKGKVTLLTFKPRQDGFLEFFELCGQRYRCERVVTVKPNTVNFGMRHPRFSEYSMNCDTDLETDFLPSLPVISCTIPHLPHFTPSTQLRTFVLCIFFTVKRCNALEPFVRRTLDLFATVCINTCLSKTKLRPCTWRGP</sequence>